<evidence type="ECO:0000313" key="10">
    <source>
        <dbReference type="EMBL" id="VFK13166.1"/>
    </source>
</evidence>
<dbReference type="InterPro" id="IPR036974">
    <property type="entry name" value="PUA_sf"/>
</dbReference>
<evidence type="ECO:0000256" key="5">
    <source>
        <dbReference type="ARBA" id="ARBA00022741"/>
    </source>
</evidence>
<organism evidence="10">
    <name type="scientific">Candidatus Kentrum sp. LPFa</name>
    <dbReference type="NCBI Taxonomy" id="2126335"/>
    <lineage>
        <taxon>Bacteria</taxon>
        <taxon>Pseudomonadati</taxon>
        <taxon>Pseudomonadota</taxon>
        <taxon>Gammaproteobacteria</taxon>
        <taxon>Candidatus Kentrum</taxon>
    </lineage>
</organism>
<accession>A0A450W7Z0</accession>
<dbReference type="PRINTS" id="PR00474">
    <property type="entry name" value="GLU5KINASE"/>
</dbReference>
<dbReference type="EMBL" id="CAADFM010000083">
    <property type="protein sequence ID" value="VFK13166.1"/>
    <property type="molecule type" value="Genomic_DNA"/>
</dbReference>
<dbReference type="PANTHER" id="PTHR43654">
    <property type="entry name" value="GLUTAMATE 5-KINASE"/>
    <property type="match status" value="1"/>
</dbReference>
<dbReference type="PANTHER" id="PTHR43654:SF1">
    <property type="entry name" value="ISOPENTENYL PHOSPHATE KINASE"/>
    <property type="match status" value="1"/>
</dbReference>
<dbReference type="PROSITE" id="PS50890">
    <property type="entry name" value="PUA"/>
    <property type="match status" value="1"/>
</dbReference>
<comment type="pathway">
    <text evidence="8">Amino-acid biosynthesis; L-proline biosynthesis; L-glutamate 5-semialdehyde from L-glutamate: step 1/2.</text>
</comment>
<dbReference type="InterPro" id="IPR019797">
    <property type="entry name" value="Glutamate_5-kinase_CS"/>
</dbReference>
<evidence type="ECO:0000256" key="2">
    <source>
        <dbReference type="ARBA" id="ARBA00022605"/>
    </source>
</evidence>
<dbReference type="InterPro" id="IPR001048">
    <property type="entry name" value="Asp/Glu/Uridylate_kinase"/>
</dbReference>
<reference evidence="10" key="1">
    <citation type="submission" date="2019-02" db="EMBL/GenBank/DDBJ databases">
        <authorList>
            <person name="Gruber-Vodicka R. H."/>
            <person name="Seah K. B. B."/>
        </authorList>
    </citation>
    <scope>NUCLEOTIDE SEQUENCE</scope>
    <source>
        <strain evidence="10">BECK_S312</strain>
        <strain evidence="11">BECK_S426</strain>
    </source>
</reference>
<dbReference type="InterPro" id="IPR015947">
    <property type="entry name" value="PUA-like_sf"/>
</dbReference>
<dbReference type="CDD" id="cd21157">
    <property type="entry name" value="PUA_G5K"/>
    <property type="match status" value="1"/>
</dbReference>
<keyword evidence="2 8" id="KW-0028">Amino-acid biosynthesis</keyword>
<evidence type="ECO:0000256" key="3">
    <source>
        <dbReference type="ARBA" id="ARBA00022650"/>
    </source>
</evidence>
<dbReference type="InterPro" id="IPR002478">
    <property type="entry name" value="PUA"/>
</dbReference>
<dbReference type="InterPro" id="IPR036393">
    <property type="entry name" value="AceGlu_kinase-like_sf"/>
</dbReference>
<sequence>MRWVIKIGSALLTNNGENLDREAIHVWAEQMVKLRRSGIELILVSSGAVAEGMCRLGWRKRPERIHELQAAAAVGQMGLIREYEACFQRHDIRTAQVLLTHGDFSDRKRYLNIGSTLRTLLRFGVLPIVNENDTVATDEIRLGDNDTLAGLVANLVEARRLILLTDQDGLYTADPRRDPEASLIRVVGAGDVELEAMAGEGSALGRGGMRTKIKAAALAARSGTDTIIASGRTRDILTRIAAGEEIGTLLQPRQPILAARKRWLAGAPTMGRLILDDGAIRALLERGRSLLGVGVSKVEGSFVRGEVVTCLDSARREIARGLVNYDSREIRKLTGQSSDRIGEILGYAYEPEIVHRDNLVLTREEIQP</sequence>
<dbReference type="CDD" id="cd04242">
    <property type="entry name" value="AAK_G5K_ProB"/>
    <property type="match status" value="1"/>
</dbReference>
<keyword evidence="6 8" id="KW-0418">Kinase</keyword>
<evidence type="ECO:0000256" key="7">
    <source>
        <dbReference type="ARBA" id="ARBA00022840"/>
    </source>
</evidence>
<dbReference type="PROSITE" id="PS00902">
    <property type="entry name" value="GLUTAMATE_5_KINASE"/>
    <property type="match status" value="1"/>
</dbReference>
<dbReference type="Pfam" id="PF01472">
    <property type="entry name" value="PUA"/>
    <property type="match status" value="1"/>
</dbReference>
<dbReference type="GO" id="GO:0004349">
    <property type="term" value="F:glutamate 5-kinase activity"/>
    <property type="evidence" value="ECO:0007669"/>
    <property type="project" value="UniProtKB-UniRule"/>
</dbReference>
<evidence type="ECO:0000256" key="4">
    <source>
        <dbReference type="ARBA" id="ARBA00022679"/>
    </source>
</evidence>
<dbReference type="EMBL" id="CAADFP010000084">
    <property type="protein sequence ID" value="VFK29267.1"/>
    <property type="molecule type" value="Genomic_DNA"/>
</dbReference>
<dbReference type="AlphaFoldDB" id="A0A450W7Z0"/>
<evidence type="ECO:0000256" key="1">
    <source>
        <dbReference type="ARBA" id="ARBA00022490"/>
    </source>
</evidence>
<keyword evidence="7 8" id="KW-0067">ATP-binding</keyword>
<name>A0A450W7Z0_9GAMM</name>
<gene>
    <name evidence="8" type="primary">proB</name>
    <name evidence="10" type="ORF">BECKLPF1236A_GA0070988_100832</name>
    <name evidence="11" type="ORF">BECKLPF1236C_GA0070990_100842</name>
</gene>
<feature type="binding site" evidence="8">
    <location>
        <position position="145"/>
    </location>
    <ligand>
        <name>substrate</name>
    </ligand>
</feature>
<dbReference type="EC" id="2.7.2.11" evidence="8"/>
<dbReference type="InterPro" id="IPR001057">
    <property type="entry name" value="Glu/AcGlu_kinase"/>
</dbReference>
<dbReference type="Gene3D" id="2.30.130.10">
    <property type="entry name" value="PUA domain"/>
    <property type="match status" value="1"/>
</dbReference>
<dbReference type="SMART" id="SM00359">
    <property type="entry name" value="PUA"/>
    <property type="match status" value="1"/>
</dbReference>
<dbReference type="FunFam" id="3.40.1160.10:FF:000018">
    <property type="entry name" value="Glutamate 5-kinase"/>
    <property type="match status" value="1"/>
</dbReference>
<comment type="caution">
    <text evidence="8">Lacks conserved residue(s) required for the propagation of feature annotation.</text>
</comment>
<dbReference type="SUPFAM" id="SSF88697">
    <property type="entry name" value="PUA domain-like"/>
    <property type="match status" value="1"/>
</dbReference>
<dbReference type="PIRSF" id="PIRSF000729">
    <property type="entry name" value="GK"/>
    <property type="match status" value="1"/>
</dbReference>
<proteinExistence type="inferred from homology"/>
<evidence type="ECO:0000256" key="8">
    <source>
        <dbReference type="HAMAP-Rule" id="MF_00456"/>
    </source>
</evidence>
<evidence type="ECO:0000313" key="11">
    <source>
        <dbReference type="EMBL" id="VFK29267.1"/>
    </source>
</evidence>
<feature type="binding site" evidence="8">
    <location>
        <begin position="165"/>
        <end position="166"/>
    </location>
    <ligand>
        <name>ATP</name>
        <dbReference type="ChEBI" id="CHEBI:30616"/>
    </ligand>
</feature>
<comment type="catalytic activity">
    <reaction evidence="8">
        <text>L-glutamate + ATP = L-glutamyl 5-phosphate + ADP</text>
        <dbReference type="Rhea" id="RHEA:14877"/>
        <dbReference type="ChEBI" id="CHEBI:29985"/>
        <dbReference type="ChEBI" id="CHEBI:30616"/>
        <dbReference type="ChEBI" id="CHEBI:58274"/>
        <dbReference type="ChEBI" id="CHEBI:456216"/>
        <dbReference type="EC" id="2.7.2.11"/>
    </reaction>
</comment>
<keyword evidence="1 8" id="KW-0963">Cytoplasm</keyword>
<dbReference type="UniPathway" id="UPA00098">
    <property type="reaction ID" value="UER00359"/>
</dbReference>
<dbReference type="InterPro" id="IPR041739">
    <property type="entry name" value="G5K_ProB"/>
</dbReference>
<feature type="binding site" evidence="8">
    <location>
        <position position="46"/>
    </location>
    <ligand>
        <name>substrate</name>
    </ligand>
</feature>
<dbReference type="HAMAP" id="MF_00456">
    <property type="entry name" value="ProB"/>
    <property type="match status" value="1"/>
</dbReference>
<feature type="binding site" evidence="8">
    <location>
        <position position="133"/>
    </location>
    <ligand>
        <name>substrate</name>
    </ligand>
</feature>
<protein>
    <recommendedName>
        <fullName evidence="8">Glutamate 5-kinase</fullName>
        <ecNumber evidence="8">2.7.2.11</ecNumber>
    </recommendedName>
    <alternativeName>
        <fullName evidence="8">Gamma-glutamyl kinase</fullName>
        <shortName evidence="8">GK</shortName>
    </alternativeName>
</protein>
<feature type="binding site" evidence="8">
    <location>
        <position position="6"/>
    </location>
    <ligand>
        <name>ATP</name>
        <dbReference type="ChEBI" id="CHEBI:30616"/>
    </ligand>
</feature>
<dbReference type="GO" id="GO:0055129">
    <property type="term" value="P:L-proline biosynthetic process"/>
    <property type="evidence" value="ECO:0007669"/>
    <property type="project" value="UniProtKB-UniRule"/>
</dbReference>
<keyword evidence="5 8" id="KW-0547">Nucleotide-binding</keyword>
<dbReference type="Pfam" id="PF00696">
    <property type="entry name" value="AA_kinase"/>
    <property type="match status" value="1"/>
</dbReference>
<dbReference type="Gene3D" id="3.40.1160.10">
    <property type="entry name" value="Acetylglutamate kinase-like"/>
    <property type="match status" value="2"/>
</dbReference>
<dbReference type="InterPro" id="IPR011529">
    <property type="entry name" value="Glu_5kinase"/>
</dbReference>
<dbReference type="GO" id="GO:0003723">
    <property type="term" value="F:RNA binding"/>
    <property type="evidence" value="ECO:0007669"/>
    <property type="project" value="InterPro"/>
</dbReference>
<dbReference type="SUPFAM" id="SSF53633">
    <property type="entry name" value="Carbamate kinase-like"/>
    <property type="match status" value="1"/>
</dbReference>
<comment type="function">
    <text evidence="8">Catalyzes the transfer of a phosphate group to glutamate to form L-glutamate 5-phosphate.</text>
</comment>
<keyword evidence="4 8" id="KW-0808">Transferase</keyword>
<evidence type="ECO:0000259" key="9">
    <source>
        <dbReference type="SMART" id="SM00359"/>
    </source>
</evidence>
<feature type="domain" description="PUA" evidence="9">
    <location>
        <begin position="271"/>
        <end position="354"/>
    </location>
</feature>
<dbReference type="GO" id="GO:0005524">
    <property type="term" value="F:ATP binding"/>
    <property type="evidence" value="ECO:0007669"/>
    <property type="project" value="UniProtKB-KW"/>
</dbReference>
<dbReference type="InterPro" id="IPR005715">
    <property type="entry name" value="Glu_5kinase/COase_Synthase"/>
</dbReference>
<keyword evidence="3 8" id="KW-0641">Proline biosynthesis</keyword>
<comment type="subcellular location">
    <subcellularLocation>
        <location evidence="8">Cytoplasm</location>
    </subcellularLocation>
</comment>
<comment type="similarity">
    <text evidence="8">Belongs to the glutamate 5-kinase family.</text>
</comment>
<dbReference type="NCBIfam" id="TIGR01027">
    <property type="entry name" value="proB"/>
    <property type="match status" value="1"/>
</dbReference>
<evidence type="ECO:0000256" key="6">
    <source>
        <dbReference type="ARBA" id="ARBA00022777"/>
    </source>
</evidence>
<dbReference type="GO" id="GO:0005829">
    <property type="term" value="C:cytosol"/>
    <property type="evidence" value="ECO:0007669"/>
    <property type="project" value="TreeGrafter"/>
</dbReference>